<feature type="compositionally biased region" description="Basic and acidic residues" evidence="1">
    <location>
        <begin position="59"/>
        <end position="70"/>
    </location>
</feature>
<proteinExistence type="predicted"/>
<feature type="region of interest" description="Disordered" evidence="1">
    <location>
        <begin position="1"/>
        <end position="181"/>
    </location>
</feature>
<feature type="compositionally biased region" description="Basic and acidic residues" evidence="1">
    <location>
        <begin position="172"/>
        <end position="181"/>
    </location>
</feature>
<name>A0A9E7G3V3_9LILI</name>
<sequence>MWQELPAAVDELPSPGPQARRVLRGRGADHRQAPCRRGKQARCDQVVADSRPAARAHRQRCEEPLEHQAEEEAVGDGNRSRDTQAVLPSHGGDRHDPGAAPGGAPCGGRPRLLQGRDAPPAHQEAHRLRLGAARSHRQRLHSREHRRWQGRDHREDQAGAVQGHHARRRRGQGLDHDGFCG</sequence>
<dbReference type="EMBL" id="CP097507">
    <property type="protein sequence ID" value="URE05442.1"/>
    <property type="molecule type" value="Genomic_DNA"/>
</dbReference>
<feature type="compositionally biased region" description="Basic residues" evidence="1">
    <location>
        <begin position="134"/>
        <end position="146"/>
    </location>
</feature>
<gene>
    <name evidence="2" type="ORF">MUK42_19562</name>
</gene>
<evidence type="ECO:0000256" key="1">
    <source>
        <dbReference type="SAM" id="MobiDB-lite"/>
    </source>
</evidence>
<organism evidence="2 3">
    <name type="scientific">Musa troglodytarum</name>
    <name type="common">fe'i banana</name>
    <dbReference type="NCBI Taxonomy" id="320322"/>
    <lineage>
        <taxon>Eukaryota</taxon>
        <taxon>Viridiplantae</taxon>
        <taxon>Streptophyta</taxon>
        <taxon>Embryophyta</taxon>
        <taxon>Tracheophyta</taxon>
        <taxon>Spermatophyta</taxon>
        <taxon>Magnoliopsida</taxon>
        <taxon>Liliopsida</taxon>
        <taxon>Zingiberales</taxon>
        <taxon>Musaceae</taxon>
        <taxon>Musa</taxon>
    </lineage>
</organism>
<dbReference type="OrthoDB" id="2143914at2759"/>
<evidence type="ECO:0000313" key="2">
    <source>
        <dbReference type="EMBL" id="URE05442.1"/>
    </source>
</evidence>
<evidence type="ECO:0000313" key="3">
    <source>
        <dbReference type="Proteomes" id="UP001055439"/>
    </source>
</evidence>
<feature type="compositionally biased region" description="Basic and acidic residues" evidence="1">
    <location>
        <begin position="147"/>
        <end position="157"/>
    </location>
</feature>
<keyword evidence="3" id="KW-1185">Reference proteome</keyword>
<dbReference type="Proteomes" id="UP001055439">
    <property type="component" value="Chromosome 5"/>
</dbReference>
<protein>
    <submittedName>
        <fullName evidence="2">Uncharacterized protein</fullName>
    </submittedName>
</protein>
<accession>A0A9E7G3V3</accession>
<dbReference type="AlphaFoldDB" id="A0A9E7G3V3"/>
<reference evidence="2" key="1">
    <citation type="submission" date="2022-05" db="EMBL/GenBank/DDBJ databases">
        <title>The Musa troglodytarum L. genome provides insights into the mechanism of non-climacteric behaviour and enrichment of carotenoids.</title>
        <authorList>
            <person name="Wang J."/>
        </authorList>
    </citation>
    <scope>NUCLEOTIDE SEQUENCE</scope>
    <source>
        <tissue evidence="2">Leaf</tissue>
    </source>
</reference>